<evidence type="ECO:0000256" key="1">
    <source>
        <dbReference type="ARBA" id="ARBA00022723"/>
    </source>
</evidence>
<dbReference type="Proteomes" id="UP000823598">
    <property type="component" value="Unassembled WGS sequence"/>
</dbReference>
<evidence type="ECO:0000313" key="5">
    <source>
        <dbReference type="Proteomes" id="UP000823598"/>
    </source>
</evidence>
<dbReference type="GO" id="GO:0050570">
    <property type="term" value="F:4-hydroxythreonine-4-phosphate dehydrogenase activity"/>
    <property type="evidence" value="ECO:0007669"/>
    <property type="project" value="UniProtKB-EC"/>
</dbReference>
<keyword evidence="2 4" id="KW-0560">Oxidoreductase</keyword>
<keyword evidence="1" id="KW-0479">Metal-binding</keyword>
<dbReference type="Pfam" id="PF04166">
    <property type="entry name" value="PdxA"/>
    <property type="match status" value="1"/>
</dbReference>
<dbReference type="PANTHER" id="PTHR30004">
    <property type="entry name" value="4-HYDROXYTHREONINE-4-PHOSPHATE DEHYDROGENASE"/>
    <property type="match status" value="1"/>
</dbReference>
<organism evidence="4 5">
    <name type="scientific">Candidatus Limisoma faecipullorum</name>
    <dbReference type="NCBI Taxonomy" id="2840854"/>
    <lineage>
        <taxon>Bacteria</taxon>
        <taxon>Pseudomonadati</taxon>
        <taxon>Bacteroidota</taxon>
        <taxon>Bacteroidia</taxon>
        <taxon>Bacteroidales</taxon>
        <taxon>Candidatus Limisoma</taxon>
    </lineage>
</organism>
<evidence type="ECO:0000256" key="3">
    <source>
        <dbReference type="ARBA" id="ARBA00023027"/>
    </source>
</evidence>
<dbReference type="GO" id="GO:0051287">
    <property type="term" value="F:NAD binding"/>
    <property type="evidence" value="ECO:0007669"/>
    <property type="project" value="InterPro"/>
</dbReference>
<protein>
    <submittedName>
        <fullName evidence="4">4-hydroxythreonine-4-phosphate dehydrogenase PdxA</fullName>
        <ecNumber evidence="4">1.1.1.262</ecNumber>
    </submittedName>
</protein>
<dbReference type="AlphaFoldDB" id="A0A9D9NK84"/>
<dbReference type="EC" id="1.1.1.262" evidence="4"/>
<reference evidence="4" key="1">
    <citation type="submission" date="2020-10" db="EMBL/GenBank/DDBJ databases">
        <authorList>
            <person name="Gilroy R."/>
        </authorList>
    </citation>
    <scope>NUCLEOTIDE SEQUENCE</scope>
    <source>
        <strain evidence="4">6919</strain>
    </source>
</reference>
<keyword evidence="3" id="KW-0520">NAD</keyword>
<dbReference type="EMBL" id="JADIMC010000065">
    <property type="protein sequence ID" value="MBO8476507.1"/>
    <property type="molecule type" value="Genomic_DNA"/>
</dbReference>
<reference evidence="4" key="2">
    <citation type="journal article" date="2021" name="PeerJ">
        <title>Extensive microbial diversity within the chicken gut microbiome revealed by metagenomics and culture.</title>
        <authorList>
            <person name="Gilroy R."/>
            <person name="Ravi A."/>
            <person name="Getino M."/>
            <person name="Pursley I."/>
            <person name="Horton D.L."/>
            <person name="Alikhan N.F."/>
            <person name="Baker D."/>
            <person name="Gharbi K."/>
            <person name="Hall N."/>
            <person name="Watson M."/>
            <person name="Adriaenssens E.M."/>
            <person name="Foster-Nyarko E."/>
            <person name="Jarju S."/>
            <person name="Secka A."/>
            <person name="Antonio M."/>
            <person name="Oren A."/>
            <person name="Chaudhuri R.R."/>
            <person name="La Ragione R."/>
            <person name="Hildebrand F."/>
            <person name="Pallen M.J."/>
        </authorList>
    </citation>
    <scope>NUCLEOTIDE SEQUENCE</scope>
    <source>
        <strain evidence="4">6919</strain>
    </source>
</reference>
<dbReference type="SUPFAM" id="SSF53659">
    <property type="entry name" value="Isocitrate/Isopropylmalate dehydrogenase-like"/>
    <property type="match status" value="1"/>
</dbReference>
<evidence type="ECO:0000256" key="2">
    <source>
        <dbReference type="ARBA" id="ARBA00023002"/>
    </source>
</evidence>
<gene>
    <name evidence="4" type="primary">pdxA</name>
    <name evidence="4" type="ORF">IAB88_05885</name>
</gene>
<comment type="caution">
    <text evidence="4">The sequence shown here is derived from an EMBL/GenBank/DDBJ whole genome shotgun (WGS) entry which is preliminary data.</text>
</comment>
<dbReference type="InterPro" id="IPR005255">
    <property type="entry name" value="PdxA_fam"/>
</dbReference>
<accession>A0A9D9NK84</accession>
<dbReference type="Gene3D" id="3.40.718.10">
    <property type="entry name" value="Isopropylmalate Dehydrogenase"/>
    <property type="match status" value="1"/>
</dbReference>
<dbReference type="GO" id="GO:0046872">
    <property type="term" value="F:metal ion binding"/>
    <property type="evidence" value="ECO:0007669"/>
    <property type="project" value="UniProtKB-KW"/>
</dbReference>
<dbReference type="NCBIfam" id="TIGR00557">
    <property type="entry name" value="pdxA"/>
    <property type="match status" value="1"/>
</dbReference>
<name>A0A9D9NK84_9BACT</name>
<sequence length="374" mass="40778">MDLNRKIRVGITHGDINGIGYEVILKTLEEPLMSELCTPVVYGSSKVLSYHRKALDLPSVNFNMVPRAEDAADNVNNLVEVLDGEVKIELGKPSDVAGKAALASLKRAADDLRNGIIDVLVTAPINKNTIQSEEFDFPGHTEYLESTIGEGNKSLMILCNDKLRVALVTTHLPLSEVSSAITKEAIVEKLSIFDESLRKDFDIIKPRIAVLSLNPHAGDGGLLGTEEQEVIIPAIEEAYGNGIVCFGPYPADGFFGSGEFSRFDGVLAMYHDQGLAPFKALAMDNGVNFTAGLPYVRTSPDHGTGYDITGKNVADAASFREAIYKAIDIFRNRTRYYDMHANPLRRQYVDKSGDKEVLDLTKDDGGDAPEIING</sequence>
<dbReference type="PANTHER" id="PTHR30004:SF6">
    <property type="entry name" value="D-THREONATE 4-PHOSPHATE DEHYDROGENASE"/>
    <property type="match status" value="1"/>
</dbReference>
<proteinExistence type="predicted"/>
<evidence type="ECO:0000313" key="4">
    <source>
        <dbReference type="EMBL" id="MBO8476507.1"/>
    </source>
</evidence>